<protein>
    <submittedName>
        <fullName evidence="3">PREDICTED: dnaJ homolog subfamily C member 17</fullName>
    </submittedName>
</protein>
<evidence type="ECO:0000313" key="2">
    <source>
        <dbReference type="EMBL" id="KAI5324261.1"/>
    </source>
</evidence>
<dbReference type="InParanoid" id="A0A5E4FVR7"/>
<evidence type="ECO:0000313" key="3">
    <source>
        <dbReference type="EMBL" id="VVA31568.1"/>
    </source>
</evidence>
<organism evidence="3 4">
    <name type="scientific">Prunus dulcis</name>
    <name type="common">Almond</name>
    <name type="synonym">Amygdalus dulcis</name>
    <dbReference type="NCBI Taxonomy" id="3755"/>
    <lineage>
        <taxon>Eukaryota</taxon>
        <taxon>Viridiplantae</taxon>
        <taxon>Streptophyta</taxon>
        <taxon>Embryophyta</taxon>
        <taxon>Tracheophyta</taxon>
        <taxon>Spermatophyta</taxon>
        <taxon>Magnoliopsida</taxon>
        <taxon>eudicotyledons</taxon>
        <taxon>Gunneridae</taxon>
        <taxon>Pentapetalae</taxon>
        <taxon>rosids</taxon>
        <taxon>fabids</taxon>
        <taxon>Rosales</taxon>
        <taxon>Rosaceae</taxon>
        <taxon>Amygdaloideae</taxon>
        <taxon>Amygdaleae</taxon>
        <taxon>Prunus</taxon>
    </lineage>
</organism>
<evidence type="ECO:0000313" key="5">
    <source>
        <dbReference type="Proteomes" id="UP001054821"/>
    </source>
</evidence>
<sequence>MPSDRTWSLTRERAPAKDRDEKERIARKLKEEIARIGAMHAKRRWSASTAVRKEKSGSEVWGEWVVLKLIDFIIWLGLAFKILRTLF</sequence>
<dbReference type="EMBL" id="JAJFAZ020000006">
    <property type="protein sequence ID" value="KAI5324261.1"/>
    <property type="molecule type" value="Genomic_DNA"/>
</dbReference>
<reference evidence="2 5" key="3">
    <citation type="journal article" date="2022" name="G3 (Bethesda)">
        <title>Whole-genome sequence and methylome profiling of the almond [Prunus dulcis (Mill.) D.A. Webb] cultivar 'Nonpareil'.</title>
        <authorList>
            <person name="D'Amico-Willman K.M."/>
            <person name="Ouma W.Z."/>
            <person name="Meulia T."/>
            <person name="Sideli G.M."/>
            <person name="Gradziel T.M."/>
            <person name="Fresnedo-Ramirez J."/>
        </authorList>
    </citation>
    <scope>NUCLEOTIDE SEQUENCE [LARGE SCALE GENOMIC DNA]</scope>
    <source>
        <strain evidence="2">Clone GOH B32 T37-40</strain>
    </source>
</reference>
<proteinExistence type="predicted"/>
<gene>
    <name evidence="3" type="ORF">ALMOND_2B013407</name>
    <name evidence="2" type="ORF">L3X38_033334</name>
</gene>
<evidence type="ECO:0000313" key="4">
    <source>
        <dbReference type="Proteomes" id="UP000327085"/>
    </source>
</evidence>
<feature type="region of interest" description="Disordered" evidence="1">
    <location>
        <begin position="1"/>
        <end position="21"/>
    </location>
</feature>
<feature type="compositionally biased region" description="Basic and acidic residues" evidence="1">
    <location>
        <begin position="10"/>
        <end position="21"/>
    </location>
</feature>
<evidence type="ECO:0000256" key="1">
    <source>
        <dbReference type="SAM" id="MobiDB-lite"/>
    </source>
</evidence>
<dbReference type="Proteomes" id="UP000327085">
    <property type="component" value="Chromosome 6"/>
</dbReference>
<accession>A0A5E4FVR7</accession>
<dbReference type="Proteomes" id="UP001054821">
    <property type="component" value="Chromosome 6"/>
</dbReference>
<keyword evidence="5" id="KW-1185">Reference proteome</keyword>
<reference evidence="3" key="1">
    <citation type="submission" date="2019-07" db="EMBL/GenBank/DDBJ databases">
        <authorList>
            <person name="Alioto T."/>
            <person name="Alioto T."/>
            <person name="Gomez Garrido J."/>
        </authorList>
    </citation>
    <scope>NUCLEOTIDE SEQUENCE</scope>
</reference>
<name>A0A5E4FVR7_PRUDU</name>
<dbReference type="EMBL" id="CABIKO010000220">
    <property type="protein sequence ID" value="VVA31568.1"/>
    <property type="molecule type" value="Genomic_DNA"/>
</dbReference>
<reference evidence="4" key="2">
    <citation type="journal article" date="2020" name="Plant J.">
        <title>Transposons played a major role in the diversification between the closely related almond and peach genomes: results from the almond genome sequence.</title>
        <authorList>
            <person name="Alioto T."/>
            <person name="Alexiou K.G."/>
            <person name="Bardil A."/>
            <person name="Barteri F."/>
            <person name="Castanera R."/>
            <person name="Cruz F."/>
            <person name="Dhingra A."/>
            <person name="Duval H."/>
            <person name="Fernandez I Marti A."/>
            <person name="Frias L."/>
            <person name="Galan B."/>
            <person name="Garcia J.L."/>
            <person name="Howad W."/>
            <person name="Gomez-Garrido J."/>
            <person name="Gut M."/>
            <person name="Julca I."/>
            <person name="Morata J."/>
            <person name="Puigdomenech P."/>
            <person name="Ribeca P."/>
            <person name="Rubio Cabetas M.J."/>
            <person name="Vlasova A."/>
            <person name="Wirthensohn M."/>
            <person name="Garcia-Mas J."/>
            <person name="Gabaldon T."/>
            <person name="Casacuberta J.M."/>
            <person name="Arus P."/>
        </authorList>
    </citation>
    <scope>NUCLEOTIDE SEQUENCE [LARGE SCALE GENOMIC DNA]</scope>
    <source>
        <strain evidence="4">cv. Texas</strain>
    </source>
</reference>
<dbReference type="Gramene" id="VVA31568">
    <property type="protein sequence ID" value="VVA31568"/>
    <property type="gene ID" value="Prudul26B013407"/>
</dbReference>
<dbReference type="AlphaFoldDB" id="A0A5E4FVR7"/>